<accession>A0A1Q3ERX7</accession>
<organism evidence="3 4">
    <name type="scientific">Lentinula edodes</name>
    <name type="common">Shiitake mushroom</name>
    <name type="synonym">Lentinus edodes</name>
    <dbReference type="NCBI Taxonomy" id="5353"/>
    <lineage>
        <taxon>Eukaryota</taxon>
        <taxon>Fungi</taxon>
        <taxon>Dikarya</taxon>
        <taxon>Basidiomycota</taxon>
        <taxon>Agaricomycotina</taxon>
        <taxon>Agaricomycetes</taxon>
        <taxon>Agaricomycetidae</taxon>
        <taxon>Agaricales</taxon>
        <taxon>Marasmiineae</taxon>
        <taxon>Omphalotaceae</taxon>
        <taxon>Lentinula</taxon>
    </lineage>
</organism>
<evidence type="ECO:0000256" key="1">
    <source>
        <dbReference type="ARBA" id="ARBA00022853"/>
    </source>
</evidence>
<feature type="region of interest" description="Disordered" evidence="2">
    <location>
        <begin position="358"/>
        <end position="385"/>
    </location>
</feature>
<feature type="region of interest" description="Disordered" evidence="2">
    <location>
        <begin position="327"/>
        <end position="346"/>
    </location>
</feature>
<gene>
    <name evidence="3" type="ORF">LENED_012181</name>
</gene>
<keyword evidence="1" id="KW-0156">Chromatin regulator</keyword>
<dbReference type="GO" id="GO:0006325">
    <property type="term" value="P:chromatin organization"/>
    <property type="evidence" value="ECO:0007669"/>
    <property type="project" value="UniProtKB-KW"/>
</dbReference>
<protein>
    <submittedName>
        <fullName evidence="3">Cell-adhesion partial</fullName>
    </submittedName>
</protein>
<dbReference type="InterPro" id="IPR046341">
    <property type="entry name" value="SET_dom_sf"/>
</dbReference>
<feature type="compositionally biased region" description="Polar residues" evidence="2">
    <location>
        <begin position="51"/>
        <end position="75"/>
    </location>
</feature>
<dbReference type="GO" id="GO:0070210">
    <property type="term" value="C:Rpd3L-Expanded complex"/>
    <property type="evidence" value="ECO:0007669"/>
    <property type="project" value="TreeGrafter"/>
</dbReference>
<dbReference type="Gene3D" id="2.170.270.10">
    <property type="entry name" value="SET domain"/>
    <property type="match status" value="1"/>
</dbReference>
<feature type="region of interest" description="Disordered" evidence="2">
    <location>
        <begin position="229"/>
        <end position="275"/>
    </location>
</feature>
<feature type="compositionally biased region" description="Low complexity" evidence="2">
    <location>
        <begin position="328"/>
        <end position="341"/>
    </location>
</feature>
<dbReference type="PANTHER" id="PTHR46462">
    <property type="entry name" value="UPSET, ISOFORM A"/>
    <property type="match status" value="1"/>
</dbReference>
<comment type="caution">
    <text evidence="3">The sequence shown here is derived from an EMBL/GenBank/DDBJ whole genome shotgun (WGS) entry which is preliminary data.</text>
</comment>
<dbReference type="GO" id="GO:0034967">
    <property type="term" value="C:Set3 complex"/>
    <property type="evidence" value="ECO:0007669"/>
    <property type="project" value="TreeGrafter"/>
</dbReference>
<dbReference type="AlphaFoldDB" id="A0A1Q3ERX7"/>
<feature type="region of interest" description="Disordered" evidence="2">
    <location>
        <begin position="44"/>
        <end position="83"/>
    </location>
</feature>
<dbReference type="GO" id="GO:0006355">
    <property type="term" value="P:regulation of DNA-templated transcription"/>
    <property type="evidence" value="ECO:0007669"/>
    <property type="project" value="TreeGrafter"/>
</dbReference>
<evidence type="ECO:0000256" key="2">
    <source>
        <dbReference type="SAM" id="MobiDB-lite"/>
    </source>
</evidence>
<dbReference type="Proteomes" id="UP000188533">
    <property type="component" value="Unassembled WGS sequence"/>
</dbReference>
<evidence type="ECO:0000313" key="4">
    <source>
        <dbReference type="Proteomes" id="UP000188533"/>
    </source>
</evidence>
<dbReference type="EMBL" id="BDGU01001488">
    <property type="protein sequence ID" value="GAW09961.1"/>
    <property type="molecule type" value="Genomic_DNA"/>
</dbReference>
<keyword evidence="4" id="KW-1185">Reference proteome</keyword>
<proteinExistence type="predicted"/>
<reference evidence="3 4" key="2">
    <citation type="submission" date="2017-02" db="EMBL/GenBank/DDBJ databases">
        <title>A genome survey and senescence transcriptome analysis in Lentinula edodes.</title>
        <authorList>
            <person name="Sakamoto Y."/>
            <person name="Nakade K."/>
            <person name="Sato S."/>
            <person name="Yoshida Y."/>
            <person name="Miyazaki K."/>
            <person name="Natsume S."/>
            <person name="Konno N."/>
        </authorList>
    </citation>
    <scope>NUCLEOTIDE SEQUENCE [LARGE SCALE GENOMIC DNA]</scope>
    <source>
        <strain evidence="3 4">NBRC 111202</strain>
    </source>
</reference>
<dbReference type="STRING" id="5353.A0A1Q3ERX7"/>
<sequence length="539" mass="59895">MPKPRVHLIGPPLDVSLDARGKGGKARFVRSGCQPNAVLRPVLCDGKRESGSASDPDNIYRRTSSGEQADSSSHSAYPPPPQDTPDSLSFAIFALRDLKVDEEIVLGWEWDDANVVHLLPALLQDKDIFPPAQLAAYKLQMANILRALGATFTSCACGDRAQGCVMRKMKEFVDEVDDWDPEHELQRERELRNVNSGIEPSEEFKHFRAMQDGQGSVNIEMIKPFSTSETFSNHLSPSHPTKSHHQPPSTTGSTAAPSMTVPFDSSLSSTIPGNLQIRPQTSDFFNSSSMYARPLSPSLIQKEQLEQEVELQTQSFAHPTFRRLNKHSTASSSQIPSTSSTVDLGPLIGVPRGFRTREKVEGSGGLGGVEMDTDDSENRGDSVGVGQDVHTKAYVRLGPQDEKQRNFPALHPNLDADSSIFSIRRRWSYWRRARSHDRRSIYHNVPCNANNFNYTRSCGLFTFNHISSFDVCKPIPAFTRPRIIKFYILFVSLPRSSTPQSQVYQLVGRFFSGFSTSAEITYAACTVQIPVTSSSYLSY</sequence>
<dbReference type="PANTHER" id="PTHR46462:SF3">
    <property type="entry name" value="UPSET, ISOFORM A"/>
    <property type="match status" value="1"/>
</dbReference>
<name>A0A1Q3ERX7_LENED</name>
<reference evidence="3 4" key="1">
    <citation type="submission" date="2016-08" db="EMBL/GenBank/DDBJ databases">
        <authorList>
            <consortium name="Lentinula edodes genome sequencing consortium"/>
            <person name="Sakamoto Y."/>
            <person name="Nakade K."/>
            <person name="Sato S."/>
            <person name="Yoshida Y."/>
            <person name="Miyazaki K."/>
            <person name="Natsume S."/>
            <person name="Konno N."/>
        </authorList>
    </citation>
    <scope>NUCLEOTIDE SEQUENCE [LARGE SCALE GENOMIC DNA]</scope>
    <source>
        <strain evidence="3 4">NBRC 111202</strain>
    </source>
</reference>
<evidence type="ECO:0000313" key="3">
    <source>
        <dbReference type="EMBL" id="GAW09961.1"/>
    </source>
</evidence>